<sequence length="503" mass="56865">MRLELLIALKYLIPRKKRFSSAIISVFSIGVISLVTWLSIVFSSVIHGLEKRWVHDLSQLHSPVRILPSATYYESYYYQVDKHADLSQYTTKTIGEKLASSIVDPYNPDIDYDLPEHFPLPDKQPNGELKDPVKLIFENLKPYLEKTQAKLIEFEEGIGYLHMDREIHSNKLEARTLSQFIAYSDNQIYQDRVLPFEQTDYSSDILNPFNCSSEGWKEDFSRLQTQYRESSIILPISYRELGYCVGDRGSLITFSSETRKEVSYPFYIIGFYNPGLSPLGNKIVFVDMEMASRIRSESLGLGMNNGLNVFFSDIKKISPIANNIENILREAGLINYWNITSLYDHEQFKPILDQLHSDQTLFSLVSIIILIVACSNIITMSILLVNNKKKEIGILKAMGTSSKSLKIIFGLCGAISGGMGMILGTIFSIFTMRNLPMITRGLSYVQGREAFNSSFFGQGLPQEIHIPTIVFLSLATLFLAAISGSIPARQVARMSISDILKAE</sequence>
<dbReference type="Pfam" id="PF02687">
    <property type="entry name" value="FtsX"/>
    <property type="match status" value="1"/>
</dbReference>
<evidence type="ECO:0000313" key="10">
    <source>
        <dbReference type="Proteomes" id="UP000019147"/>
    </source>
</evidence>
<evidence type="ECO:0000256" key="1">
    <source>
        <dbReference type="ARBA" id="ARBA00004651"/>
    </source>
</evidence>
<dbReference type="eggNOG" id="COG0577">
    <property type="taxonomic scope" value="Bacteria"/>
</dbReference>
<feature type="transmembrane region" description="Helical" evidence="7">
    <location>
        <begin position="21"/>
        <end position="42"/>
    </location>
</feature>
<comment type="similarity">
    <text evidence="2">Belongs to the ABC-4 integral membrane protein family. LolC/E subfamily.</text>
</comment>
<evidence type="ECO:0000256" key="7">
    <source>
        <dbReference type="SAM" id="Phobius"/>
    </source>
</evidence>
<keyword evidence="5 7" id="KW-1133">Transmembrane helix</keyword>
<evidence type="ECO:0000256" key="5">
    <source>
        <dbReference type="ARBA" id="ARBA00022989"/>
    </source>
</evidence>
<gene>
    <name evidence="9" type="ORF">M787_004395</name>
</gene>
<dbReference type="GeneID" id="81478545"/>
<dbReference type="Proteomes" id="UP000019147">
    <property type="component" value="Chromosome"/>
</dbReference>
<dbReference type="InterPro" id="IPR003838">
    <property type="entry name" value="ABC3_permease_C"/>
</dbReference>
<keyword evidence="6 7" id="KW-0472">Membrane</keyword>
<dbReference type="OrthoDB" id="18897at2"/>
<keyword evidence="3" id="KW-1003">Cell membrane</keyword>
<organism evidence="9 10">
    <name type="scientific">Chlamydia gallinacea 08-1274/3</name>
    <dbReference type="NCBI Taxonomy" id="1143323"/>
    <lineage>
        <taxon>Bacteria</taxon>
        <taxon>Pseudomonadati</taxon>
        <taxon>Chlamydiota</taxon>
        <taxon>Chlamydiia</taxon>
        <taxon>Chlamydiales</taxon>
        <taxon>Chlamydiaceae</taxon>
        <taxon>Chlamydia/Chlamydophila group</taxon>
        <taxon>Chlamydia</taxon>
    </lineage>
</organism>
<reference evidence="9 10" key="1">
    <citation type="journal article" date="2014" name="Syst. Appl. Microbiol.">
        <title>Evidence for the existence of two new members of the family Chlamydiaceae and proposal of Chlamydia avium sp. nov. and Chlamydia gallinacea sp. nov.</title>
        <authorList>
            <person name="Sachse K."/>
            <person name="Laroucau K."/>
            <person name="Riege K."/>
            <person name="Wehner S."/>
            <person name="Dilcher M."/>
            <person name="Creasy H.H."/>
            <person name="Weidmann M."/>
            <person name="Myers G."/>
            <person name="Vorimore F."/>
            <person name="Vicari N."/>
            <person name="Magnino S."/>
            <person name="Liebler-Tenorio E."/>
            <person name="Ruettger A."/>
            <person name="Bavoil P.M."/>
            <person name="Hufert F.T."/>
            <person name="Rossello-Mora R."/>
            <person name="Marz M."/>
        </authorList>
    </citation>
    <scope>NUCLEOTIDE SEQUENCE [LARGE SCALE GENOMIC DNA]</scope>
    <source>
        <strain evidence="9 10">08-1274/3</strain>
    </source>
</reference>
<name>A0A173E054_9CHLA</name>
<evidence type="ECO:0000256" key="6">
    <source>
        <dbReference type="ARBA" id="ARBA00023136"/>
    </source>
</evidence>
<comment type="subcellular location">
    <subcellularLocation>
        <location evidence="1">Cell membrane</location>
        <topology evidence="1">Multi-pass membrane protein</topology>
    </subcellularLocation>
</comment>
<evidence type="ECO:0000256" key="3">
    <source>
        <dbReference type="ARBA" id="ARBA00022475"/>
    </source>
</evidence>
<dbReference type="AlphaFoldDB" id="A0A173E054"/>
<proteinExistence type="inferred from homology"/>
<feature type="transmembrane region" description="Helical" evidence="7">
    <location>
        <begin position="464"/>
        <end position="486"/>
    </location>
</feature>
<dbReference type="RefSeq" id="WP_021828365.1">
    <property type="nucleotide sequence ID" value="NZ_CP015840.1"/>
</dbReference>
<accession>A0A173E054</accession>
<feature type="transmembrane region" description="Helical" evidence="7">
    <location>
        <begin position="361"/>
        <end position="386"/>
    </location>
</feature>
<evidence type="ECO:0000259" key="8">
    <source>
        <dbReference type="Pfam" id="PF02687"/>
    </source>
</evidence>
<feature type="domain" description="ABC3 transporter permease C-terminal" evidence="8">
    <location>
        <begin position="364"/>
        <end position="496"/>
    </location>
</feature>
<protein>
    <submittedName>
        <fullName evidence="9">ABC transporter permease</fullName>
    </submittedName>
</protein>
<dbReference type="GO" id="GO:0098797">
    <property type="term" value="C:plasma membrane protein complex"/>
    <property type="evidence" value="ECO:0007669"/>
    <property type="project" value="TreeGrafter"/>
</dbReference>
<dbReference type="GO" id="GO:0044874">
    <property type="term" value="P:lipoprotein localization to outer membrane"/>
    <property type="evidence" value="ECO:0007669"/>
    <property type="project" value="TreeGrafter"/>
</dbReference>
<keyword evidence="4 7" id="KW-0812">Transmembrane</keyword>
<evidence type="ECO:0000256" key="4">
    <source>
        <dbReference type="ARBA" id="ARBA00022692"/>
    </source>
</evidence>
<dbReference type="InterPro" id="IPR051447">
    <property type="entry name" value="Lipoprotein-release_system"/>
</dbReference>
<evidence type="ECO:0000313" key="9">
    <source>
        <dbReference type="EMBL" id="ANG66545.1"/>
    </source>
</evidence>
<evidence type="ECO:0000256" key="2">
    <source>
        <dbReference type="ARBA" id="ARBA00005236"/>
    </source>
</evidence>
<dbReference type="KEGG" id="cgz:M787_004395"/>
<feature type="transmembrane region" description="Helical" evidence="7">
    <location>
        <begin position="407"/>
        <end position="430"/>
    </location>
</feature>
<dbReference type="STRING" id="1143323.M787_004395"/>
<dbReference type="EMBL" id="CP015840">
    <property type="protein sequence ID" value="ANG66545.1"/>
    <property type="molecule type" value="Genomic_DNA"/>
</dbReference>
<dbReference type="PANTHER" id="PTHR30489:SF0">
    <property type="entry name" value="LIPOPROTEIN-RELEASING SYSTEM TRANSMEMBRANE PROTEIN LOLE"/>
    <property type="match status" value="1"/>
</dbReference>
<dbReference type="PANTHER" id="PTHR30489">
    <property type="entry name" value="LIPOPROTEIN-RELEASING SYSTEM TRANSMEMBRANE PROTEIN LOLE"/>
    <property type="match status" value="1"/>
</dbReference>